<gene>
    <name evidence="1" type="ORF">TH19_07955</name>
</gene>
<evidence type="ECO:0000313" key="2">
    <source>
        <dbReference type="Proteomes" id="UP000253226"/>
    </source>
</evidence>
<dbReference type="InterPro" id="IPR058085">
    <property type="entry name" value="PP_RS20740-like"/>
</dbReference>
<dbReference type="Proteomes" id="UP000253226">
    <property type="component" value="Unassembled WGS sequence"/>
</dbReference>
<dbReference type="AlphaFoldDB" id="A0A367W917"/>
<dbReference type="NCBIfam" id="NF047698">
    <property type="entry name" value="PP_RS20740_fam"/>
    <property type="match status" value="1"/>
</dbReference>
<dbReference type="OrthoDB" id="5137090at2"/>
<accession>A0A367W917</accession>
<comment type="caution">
    <text evidence="1">The sequence shown here is derived from an EMBL/GenBank/DDBJ whole genome shotgun (WGS) entry which is preliminary data.</text>
</comment>
<proteinExistence type="predicted"/>
<evidence type="ECO:0000313" key="1">
    <source>
        <dbReference type="EMBL" id="RCK37944.1"/>
    </source>
</evidence>
<name>A0A367W917_9PROT</name>
<sequence>MTDFLDEIVGDSEYKHDIPLKKEFQAWHRPRKQFVRKNQWASEIKKLIEDNPNINQPINYIGLPGKELIDIRYFSEEILSKNNIKLRFLGFNKEAQVDGPERIELNTSLHEVKSNQFIDDSSNVSWDDFNSLSSTSSIAYQEARKKGPFTIVNLDLCDGVGKNRPNQGGNNYYNAIYNLLGIQSKSLSPWLLFLTTRTDRDNIHQEVIETLTDQYLSTLNECEEFKSSSQINFMISCKDELDNAVADPSGLFNIFTTSLCNWFFSNLKEHRPPTNVKLESIFSYNVSNKNEEDDIISICIKCKPTFDIGSDPYLLAKGKDDIAEQSKCSLATKTISRIKSRKNIDKVLSEAPHIYDAMVDESAKLLSLARFDETLYRKWVKDYKS</sequence>
<organism evidence="1 2">
    <name type="scientific">Thalassospira profundimaris</name>
    <dbReference type="NCBI Taxonomy" id="502049"/>
    <lineage>
        <taxon>Bacteria</taxon>
        <taxon>Pseudomonadati</taxon>
        <taxon>Pseudomonadota</taxon>
        <taxon>Alphaproteobacteria</taxon>
        <taxon>Rhodospirillales</taxon>
        <taxon>Thalassospiraceae</taxon>
        <taxon>Thalassospira</taxon>
    </lineage>
</organism>
<dbReference type="RefSeq" id="WP_114101747.1">
    <property type="nucleotide sequence ID" value="NZ_JPWF01000004.1"/>
</dbReference>
<reference evidence="1 2" key="1">
    <citation type="submission" date="2014-07" db="EMBL/GenBank/DDBJ databases">
        <title>Draft genome sequence of Thalassospira profundimaris 35.</title>
        <authorList>
            <person name="Lai Q."/>
            <person name="Shao Z."/>
        </authorList>
    </citation>
    <scope>NUCLEOTIDE SEQUENCE [LARGE SCALE GENOMIC DNA]</scope>
    <source>
        <strain evidence="1 2">35</strain>
    </source>
</reference>
<protein>
    <submittedName>
        <fullName evidence="1">Uncharacterized protein</fullName>
    </submittedName>
</protein>
<dbReference type="EMBL" id="JPWF01000004">
    <property type="protein sequence ID" value="RCK37944.1"/>
    <property type="molecule type" value="Genomic_DNA"/>
</dbReference>